<sequence length="53" mass="6443">MRKWSAAEFPHSFVPKTFRSTDIHNYTLVSRKFWQLYVETVKLIKKIFSKFFG</sequence>
<keyword evidence="2" id="KW-1185">Reference proteome</keyword>
<name>A0A975BWB7_9BACT</name>
<gene>
    <name evidence="1" type="ORF">dnm_086550</name>
</gene>
<dbReference type="KEGG" id="dmm:dnm_086550"/>
<proteinExistence type="predicted"/>
<evidence type="ECO:0000313" key="1">
    <source>
        <dbReference type="EMBL" id="QTA92572.1"/>
    </source>
</evidence>
<protein>
    <submittedName>
        <fullName evidence="1">Uncharacterized protein</fullName>
    </submittedName>
</protein>
<dbReference type="EMBL" id="CP061800">
    <property type="protein sequence ID" value="QTA92572.1"/>
    <property type="molecule type" value="Genomic_DNA"/>
</dbReference>
<reference evidence="1" key="1">
    <citation type="journal article" date="2021" name="Microb. Physiol.">
        <title>Proteogenomic Insights into the Physiology of Marine, Sulfate-Reducing, Filamentous Desulfonema limicola and Desulfonema magnum.</title>
        <authorList>
            <person name="Schnaars V."/>
            <person name="Wohlbrand L."/>
            <person name="Scheve S."/>
            <person name="Hinrichs C."/>
            <person name="Reinhardt R."/>
            <person name="Rabus R."/>
        </authorList>
    </citation>
    <scope>NUCLEOTIDE SEQUENCE</scope>
    <source>
        <strain evidence="1">4be13</strain>
    </source>
</reference>
<evidence type="ECO:0000313" key="2">
    <source>
        <dbReference type="Proteomes" id="UP000663722"/>
    </source>
</evidence>
<accession>A0A975BWB7</accession>
<dbReference type="Proteomes" id="UP000663722">
    <property type="component" value="Chromosome"/>
</dbReference>
<dbReference type="AlphaFoldDB" id="A0A975BWB7"/>
<organism evidence="1 2">
    <name type="scientific">Desulfonema magnum</name>
    <dbReference type="NCBI Taxonomy" id="45655"/>
    <lineage>
        <taxon>Bacteria</taxon>
        <taxon>Pseudomonadati</taxon>
        <taxon>Thermodesulfobacteriota</taxon>
        <taxon>Desulfobacteria</taxon>
        <taxon>Desulfobacterales</taxon>
        <taxon>Desulfococcaceae</taxon>
        <taxon>Desulfonema</taxon>
    </lineage>
</organism>